<comment type="caution">
    <text evidence="2">The sequence shown here is derived from an EMBL/GenBank/DDBJ whole genome shotgun (WGS) entry which is preliminary data.</text>
</comment>
<dbReference type="EMBL" id="CAJVQA010012080">
    <property type="protein sequence ID" value="CAG8713445.1"/>
    <property type="molecule type" value="Genomic_DNA"/>
</dbReference>
<proteinExistence type="predicted"/>
<evidence type="ECO:0000313" key="3">
    <source>
        <dbReference type="Proteomes" id="UP000789759"/>
    </source>
</evidence>
<evidence type="ECO:0000256" key="1">
    <source>
        <dbReference type="SAM" id="Coils"/>
    </source>
</evidence>
<reference evidence="2" key="1">
    <citation type="submission" date="2021-06" db="EMBL/GenBank/DDBJ databases">
        <authorList>
            <person name="Kallberg Y."/>
            <person name="Tangrot J."/>
            <person name="Rosling A."/>
        </authorList>
    </citation>
    <scope>NUCLEOTIDE SEQUENCE</scope>
    <source>
        <strain evidence="2">FL966</strain>
    </source>
</reference>
<accession>A0A9N9N938</accession>
<organism evidence="2 3">
    <name type="scientific">Cetraspora pellucida</name>
    <dbReference type="NCBI Taxonomy" id="1433469"/>
    <lineage>
        <taxon>Eukaryota</taxon>
        <taxon>Fungi</taxon>
        <taxon>Fungi incertae sedis</taxon>
        <taxon>Mucoromycota</taxon>
        <taxon>Glomeromycotina</taxon>
        <taxon>Glomeromycetes</taxon>
        <taxon>Diversisporales</taxon>
        <taxon>Gigasporaceae</taxon>
        <taxon>Cetraspora</taxon>
    </lineage>
</organism>
<keyword evidence="1" id="KW-0175">Coiled coil</keyword>
<dbReference type="Proteomes" id="UP000789759">
    <property type="component" value="Unassembled WGS sequence"/>
</dbReference>
<dbReference type="AlphaFoldDB" id="A0A9N9N938"/>
<sequence>QTTSNKENDPLLSIELEERKLALLEHQIKANKEAAEAEAIELQNRQLKISLGLDI</sequence>
<evidence type="ECO:0000313" key="2">
    <source>
        <dbReference type="EMBL" id="CAG8713445.1"/>
    </source>
</evidence>
<feature type="coiled-coil region" evidence="1">
    <location>
        <begin position="14"/>
        <end position="45"/>
    </location>
</feature>
<dbReference type="OrthoDB" id="2377114at2759"/>
<protein>
    <submittedName>
        <fullName evidence="2">24495_t:CDS:1</fullName>
    </submittedName>
</protein>
<name>A0A9N9N938_9GLOM</name>
<keyword evidence="3" id="KW-1185">Reference proteome</keyword>
<feature type="non-terminal residue" evidence="2">
    <location>
        <position position="1"/>
    </location>
</feature>
<gene>
    <name evidence="2" type="ORF">CPELLU_LOCUS12457</name>
</gene>